<accession>A0A0A1VTP0</accession>
<dbReference type="EMBL" id="BBPA01000033">
    <property type="protein sequence ID" value="GAL93090.1"/>
    <property type="molecule type" value="Genomic_DNA"/>
</dbReference>
<protein>
    <submittedName>
        <fullName evidence="1">Uncharacterized protein</fullName>
    </submittedName>
</protein>
<dbReference type="Proteomes" id="UP000030321">
    <property type="component" value="Unassembled WGS sequence"/>
</dbReference>
<gene>
    <name evidence="1" type="ORF">N44_01777</name>
</gene>
<reference evidence="2" key="1">
    <citation type="journal article" date="2015" name="Genome">
        <title>Whole Genome Sequence of the Non-Microcystin-Producing Microcystis aeruginosa Strain NIES-44.</title>
        <authorList>
            <person name="Okano K."/>
            <person name="Miyata N."/>
            <person name="Ozaki Y."/>
        </authorList>
    </citation>
    <scope>NUCLEOTIDE SEQUENCE [LARGE SCALE GENOMIC DNA]</scope>
    <source>
        <strain evidence="2">NIES-44</strain>
    </source>
</reference>
<name>A0A0A1VTP0_MICAE</name>
<dbReference type="RefSeq" id="WP_187602852.1">
    <property type="nucleotide sequence ID" value="NZ_BBPA01000033.1"/>
</dbReference>
<sequence>MDIESTKVTPEEIAQFRAELADNLSAIAALDAIEECEGYLEDAVPAGFCI</sequence>
<proteinExistence type="predicted"/>
<evidence type="ECO:0000313" key="2">
    <source>
        <dbReference type="Proteomes" id="UP000030321"/>
    </source>
</evidence>
<evidence type="ECO:0000313" key="1">
    <source>
        <dbReference type="EMBL" id="GAL93090.1"/>
    </source>
</evidence>
<organism evidence="1 2">
    <name type="scientific">Microcystis aeruginosa NIES-44</name>
    <dbReference type="NCBI Taxonomy" id="449439"/>
    <lineage>
        <taxon>Bacteria</taxon>
        <taxon>Bacillati</taxon>
        <taxon>Cyanobacteriota</taxon>
        <taxon>Cyanophyceae</taxon>
        <taxon>Oscillatoriophycideae</taxon>
        <taxon>Chroococcales</taxon>
        <taxon>Microcystaceae</taxon>
        <taxon>Microcystis</taxon>
    </lineage>
</organism>
<comment type="caution">
    <text evidence="1">The sequence shown here is derived from an EMBL/GenBank/DDBJ whole genome shotgun (WGS) entry which is preliminary data.</text>
</comment>
<dbReference type="AlphaFoldDB" id="A0A0A1VTP0"/>